<sequence length="153" mass="17413">MKIGKVIAVIGSCLVVLGTVFVLFFQQNEKHSNLSSPHLEVKANKEEIAAKKGAYCWSENEQSVCTDTEDPASNLDQSYEIHAVSDLEAELVFNNSPEKIEIERRDEDGRWEKQLMKDNSYFQLPDSEGTYVYRVAAQWEQGNVTYAFRVVTE</sequence>
<evidence type="ECO:0000313" key="2">
    <source>
        <dbReference type="EMBL" id="SNZ02566.1"/>
    </source>
</evidence>
<keyword evidence="1" id="KW-1133">Transmembrane helix</keyword>
<dbReference type="AlphaFoldDB" id="A0A285N3J7"/>
<organism evidence="2 3">
    <name type="scientific">Terribacillus aidingensis</name>
    <dbReference type="NCBI Taxonomy" id="586416"/>
    <lineage>
        <taxon>Bacteria</taxon>
        <taxon>Bacillati</taxon>
        <taxon>Bacillota</taxon>
        <taxon>Bacilli</taxon>
        <taxon>Bacillales</taxon>
        <taxon>Bacillaceae</taxon>
        <taxon>Terribacillus</taxon>
    </lineage>
</organism>
<dbReference type="OrthoDB" id="1797983at2"/>
<evidence type="ECO:0000313" key="3">
    <source>
        <dbReference type="Proteomes" id="UP000219356"/>
    </source>
</evidence>
<accession>A0A285N3J7</accession>
<keyword evidence="3" id="KW-1185">Reference proteome</keyword>
<proteinExistence type="predicted"/>
<evidence type="ECO:0000256" key="1">
    <source>
        <dbReference type="SAM" id="Phobius"/>
    </source>
</evidence>
<dbReference type="EMBL" id="OBEK01000001">
    <property type="protein sequence ID" value="SNZ02566.1"/>
    <property type="molecule type" value="Genomic_DNA"/>
</dbReference>
<keyword evidence="1" id="KW-0472">Membrane</keyword>
<dbReference type="RefSeq" id="WP_097038319.1">
    <property type="nucleotide sequence ID" value="NZ_OBEK01000001.1"/>
</dbReference>
<name>A0A285N3J7_9BACI</name>
<feature type="transmembrane region" description="Helical" evidence="1">
    <location>
        <begin position="6"/>
        <end position="25"/>
    </location>
</feature>
<reference evidence="3" key="1">
    <citation type="submission" date="2017-09" db="EMBL/GenBank/DDBJ databases">
        <authorList>
            <person name="Varghese N."/>
            <person name="Submissions S."/>
        </authorList>
    </citation>
    <scope>NUCLEOTIDE SEQUENCE [LARGE SCALE GENOMIC DNA]</scope>
    <source>
        <strain evidence="3">CGMCC 1.8913</strain>
    </source>
</reference>
<keyword evidence="1" id="KW-0812">Transmembrane</keyword>
<gene>
    <name evidence="2" type="ORF">SAMN05421503_0142</name>
</gene>
<dbReference type="Proteomes" id="UP000219356">
    <property type="component" value="Unassembled WGS sequence"/>
</dbReference>
<protein>
    <submittedName>
        <fullName evidence="2">Uncharacterized protein</fullName>
    </submittedName>
</protein>